<feature type="transmembrane region" description="Helical" evidence="1">
    <location>
        <begin position="91"/>
        <end position="112"/>
    </location>
</feature>
<feature type="transmembrane region" description="Helical" evidence="1">
    <location>
        <begin position="50"/>
        <end position="71"/>
    </location>
</feature>
<sequence length="115" mass="13053">MRTRFWVELLFLIAGPVIWLVHYLFIYIVNALHCARPQSWLGTVWMALPISSWVILCASALALSAMTWAAIRQHQRIAAYGLPKFHAKLTIALCLLSGLAVVWQTLPVFMVSECR</sequence>
<keyword evidence="1" id="KW-0472">Membrane</keyword>
<accession>A0A261U3R6</accession>
<gene>
    <name evidence="2" type="ORF">CAL20_11300</name>
</gene>
<dbReference type="AlphaFoldDB" id="A0A261U3R6"/>
<evidence type="ECO:0000313" key="2">
    <source>
        <dbReference type="EMBL" id="OZI56032.1"/>
    </source>
</evidence>
<keyword evidence="1" id="KW-1133">Transmembrane helix</keyword>
<name>A0A261U3R6_9BORD</name>
<dbReference type="EMBL" id="NEVQ01000013">
    <property type="protein sequence ID" value="OZI56032.1"/>
    <property type="molecule type" value="Genomic_DNA"/>
</dbReference>
<dbReference type="OrthoDB" id="5569566at2"/>
<reference evidence="2 3" key="1">
    <citation type="submission" date="2017-05" db="EMBL/GenBank/DDBJ databases">
        <title>Complete and WGS of Bordetella genogroups.</title>
        <authorList>
            <person name="Spilker T."/>
            <person name="LiPuma J."/>
        </authorList>
    </citation>
    <scope>NUCLEOTIDE SEQUENCE [LARGE SCALE GENOMIC DNA]</scope>
    <source>
        <strain evidence="2 3">AU9919</strain>
    </source>
</reference>
<protein>
    <submittedName>
        <fullName evidence="2">Uncharacterized protein</fullName>
    </submittedName>
</protein>
<proteinExistence type="predicted"/>
<comment type="caution">
    <text evidence="2">The sequence shown here is derived from an EMBL/GenBank/DDBJ whole genome shotgun (WGS) entry which is preliminary data.</text>
</comment>
<evidence type="ECO:0000313" key="3">
    <source>
        <dbReference type="Proteomes" id="UP000216885"/>
    </source>
</evidence>
<keyword evidence="3" id="KW-1185">Reference proteome</keyword>
<evidence type="ECO:0000256" key="1">
    <source>
        <dbReference type="SAM" id="Phobius"/>
    </source>
</evidence>
<organism evidence="2 3">
    <name type="scientific">Bordetella genomosp. 4</name>
    <dbReference type="NCBI Taxonomy" id="463044"/>
    <lineage>
        <taxon>Bacteria</taxon>
        <taxon>Pseudomonadati</taxon>
        <taxon>Pseudomonadota</taxon>
        <taxon>Betaproteobacteria</taxon>
        <taxon>Burkholderiales</taxon>
        <taxon>Alcaligenaceae</taxon>
        <taxon>Bordetella</taxon>
    </lineage>
</organism>
<feature type="transmembrane region" description="Helical" evidence="1">
    <location>
        <begin position="9"/>
        <end position="30"/>
    </location>
</feature>
<dbReference type="Proteomes" id="UP000216885">
    <property type="component" value="Unassembled WGS sequence"/>
</dbReference>
<dbReference type="RefSeq" id="WP_094821093.1">
    <property type="nucleotide sequence ID" value="NZ_NEVO01000007.1"/>
</dbReference>
<keyword evidence="1" id="KW-0812">Transmembrane</keyword>